<sequence>MKVDITGVLKQAQRHLAILDDLRKRHEANFPADIQSRFEVISTEMILDELIKNIEIVQNDPTQLDLFLRIYCFKKD</sequence>
<dbReference type="EMBL" id="JAAVJL010000002">
    <property type="protein sequence ID" value="NMF60157.1"/>
    <property type="molecule type" value="Genomic_DNA"/>
</dbReference>
<protein>
    <submittedName>
        <fullName evidence="1">Uncharacterized protein</fullName>
    </submittedName>
</protein>
<reference evidence="1 2" key="1">
    <citation type="submission" date="2020-03" db="EMBL/GenBank/DDBJ databases">
        <title>Draft Genome Sequence of 2-Methylisoborneol Producing Pseudanabaena yagii Strain GIHE-NHR1 Isolated from North Han River in South Korea.</title>
        <authorList>
            <person name="Jeong J."/>
        </authorList>
    </citation>
    <scope>NUCLEOTIDE SEQUENCE [LARGE SCALE GENOMIC DNA]</scope>
    <source>
        <strain evidence="1 2">GIHE-NHR1</strain>
    </source>
</reference>
<gene>
    <name evidence="1" type="ORF">HC246_19530</name>
</gene>
<comment type="caution">
    <text evidence="1">The sequence shown here is derived from an EMBL/GenBank/DDBJ whole genome shotgun (WGS) entry which is preliminary data.</text>
</comment>
<dbReference type="RefSeq" id="WP_169365097.1">
    <property type="nucleotide sequence ID" value="NZ_JAAVJL010000002.1"/>
</dbReference>
<evidence type="ECO:0000313" key="2">
    <source>
        <dbReference type="Proteomes" id="UP000738376"/>
    </source>
</evidence>
<evidence type="ECO:0000313" key="1">
    <source>
        <dbReference type="EMBL" id="NMF60157.1"/>
    </source>
</evidence>
<dbReference type="Proteomes" id="UP000738376">
    <property type="component" value="Unassembled WGS sequence"/>
</dbReference>
<keyword evidence="2" id="KW-1185">Reference proteome</keyword>
<organism evidence="1 2">
    <name type="scientific">Pseudanabaena yagii GIHE-NHR1</name>
    <dbReference type="NCBI Taxonomy" id="2722753"/>
    <lineage>
        <taxon>Bacteria</taxon>
        <taxon>Bacillati</taxon>
        <taxon>Cyanobacteriota</taxon>
        <taxon>Cyanophyceae</taxon>
        <taxon>Pseudanabaenales</taxon>
        <taxon>Pseudanabaenaceae</taxon>
        <taxon>Pseudanabaena</taxon>
        <taxon>Pseudanabaena yagii</taxon>
    </lineage>
</organism>
<accession>A0ABX1LVG2</accession>
<name>A0ABX1LVG2_9CYAN</name>
<proteinExistence type="predicted"/>